<feature type="binding site" evidence="8">
    <location>
        <begin position="146"/>
        <end position="150"/>
    </location>
    <ligand>
        <name>substrate</name>
    </ligand>
</feature>
<dbReference type="InterPro" id="IPR000905">
    <property type="entry name" value="Gcp-like_dom"/>
</dbReference>
<evidence type="ECO:0000313" key="10">
    <source>
        <dbReference type="EMBL" id="KPJ68646.1"/>
    </source>
</evidence>
<proteinExistence type="inferred from homology"/>
<dbReference type="CDD" id="cd24133">
    <property type="entry name" value="ASKHA_NBD_TsaD_bac"/>
    <property type="match status" value="1"/>
</dbReference>
<evidence type="ECO:0000313" key="11">
    <source>
        <dbReference type="Proteomes" id="UP000051861"/>
    </source>
</evidence>
<dbReference type="SUPFAM" id="SSF53067">
    <property type="entry name" value="Actin-like ATPase domain"/>
    <property type="match status" value="2"/>
</dbReference>
<keyword evidence="1 8" id="KW-0963">Cytoplasm</keyword>
<keyword evidence="6 8" id="KW-0012">Acyltransferase</keyword>
<dbReference type="PANTHER" id="PTHR11735:SF6">
    <property type="entry name" value="TRNA N6-ADENOSINE THREONYLCARBAMOYLTRANSFERASE, MITOCHONDRIAL"/>
    <property type="match status" value="1"/>
</dbReference>
<dbReference type="GO" id="GO:0005506">
    <property type="term" value="F:iron ion binding"/>
    <property type="evidence" value="ECO:0007669"/>
    <property type="project" value="UniProtKB-UniRule"/>
</dbReference>
<sequence length="341" mass="36735">MKILALETSCDETSAAVVKDGPSTSLGASTEILSNLVASQVEFHKKYGGIVPEIASRKHIEVINPIIKEALEKARINLKDLDAVAVTYGPGLVGSLLVGICAAKAIAYSLGIPIIGVNHLEGHIYANFIPKSSNNPIPQFPFVCLIVSGGHTLLVLVRDHGKFEVLGRTRDDAAGEAFDKVARFLRLGYPGGPIIDKLAKEGNPKAIPFTRPMLEQGYDFSFSGIKTAVVNLVTQHTKHETRDIVASFQQAVVDVLVEKAIRAAKKHKCKNIALAGGVSANSLLRKDLETKANMHKIKVHIPPKELCTDNAAMVGCAGYYHLKQKRVSDLKLPAVASLRIV</sequence>
<accession>A0A0S7Y1S4</accession>
<comment type="subcellular location">
    <subcellularLocation>
        <location evidence="8">Cytoplasm</location>
    </subcellularLocation>
</comment>
<dbReference type="InterPro" id="IPR043129">
    <property type="entry name" value="ATPase_NBD"/>
</dbReference>
<feature type="binding site" evidence="8">
    <location>
        <position position="179"/>
    </location>
    <ligand>
        <name>substrate</name>
    </ligand>
</feature>
<evidence type="ECO:0000256" key="2">
    <source>
        <dbReference type="ARBA" id="ARBA00022679"/>
    </source>
</evidence>
<name>A0A0S7Y1S4_UNCSA</name>
<dbReference type="HAMAP" id="MF_01445">
    <property type="entry name" value="TsaD"/>
    <property type="match status" value="1"/>
</dbReference>
<evidence type="ECO:0000256" key="3">
    <source>
        <dbReference type="ARBA" id="ARBA00022694"/>
    </source>
</evidence>
<dbReference type="PRINTS" id="PR00789">
    <property type="entry name" value="OSIALOPTASE"/>
</dbReference>
<reference evidence="10 11" key="1">
    <citation type="journal article" date="2015" name="Microbiome">
        <title>Genomic resolution of linkages in carbon, nitrogen, and sulfur cycling among widespread estuary sediment bacteria.</title>
        <authorList>
            <person name="Baker B.J."/>
            <person name="Lazar C.S."/>
            <person name="Teske A.P."/>
            <person name="Dick G.J."/>
        </authorList>
    </citation>
    <scope>NUCLEOTIDE SEQUENCE [LARGE SCALE GENOMIC DNA]</scope>
    <source>
        <strain evidence="10">DG_54_3</strain>
    </source>
</reference>
<comment type="catalytic activity">
    <reaction evidence="7 8">
        <text>L-threonylcarbamoyladenylate + adenosine(37) in tRNA = N(6)-L-threonylcarbamoyladenosine(37) in tRNA + AMP + H(+)</text>
        <dbReference type="Rhea" id="RHEA:37059"/>
        <dbReference type="Rhea" id="RHEA-COMP:10162"/>
        <dbReference type="Rhea" id="RHEA-COMP:10163"/>
        <dbReference type="ChEBI" id="CHEBI:15378"/>
        <dbReference type="ChEBI" id="CHEBI:73682"/>
        <dbReference type="ChEBI" id="CHEBI:74411"/>
        <dbReference type="ChEBI" id="CHEBI:74418"/>
        <dbReference type="ChEBI" id="CHEBI:456215"/>
        <dbReference type="EC" id="2.3.1.234"/>
    </reaction>
</comment>
<comment type="cofactor">
    <cofactor evidence="8">
        <name>Fe(2+)</name>
        <dbReference type="ChEBI" id="CHEBI:29033"/>
    </cofactor>
    <text evidence="8">Binds 1 Fe(2+) ion per subunit.</text>
</comment>
<dbReference type="InterPro" id="IPR022450">
    <property type="entry name" value="TsaD"/>
</dbReference>
<comment type="similarity">
    <text evidence="8">Belongs to the KAE1 / TsaD family.</text>
</comment>
<dbReference type="PROSITE" id="PS01016">
    <property type="entry name" value="GLYCOPROTEASE"/>
    <property type="match status" value="1"/>
</dbReference>
<protein>
    <recommendedName>
        <fullName evidence="8">tRNA N6-adenosine threonylcarbamoyltransferase</fullName>
        <ecNumber evidence="8">2.3.1.234</ecNumber>
    </recommendedName>
    <alternativeName>
        <fullName evidence="8">N6-L-threonylcarbamoyladenine synthase</fullName>
        <shortName evidence="8">t(6)A synthase</shortName>
    </alternativeName>
    <alternativeName>
        <fullName evidence="8">t(6)A37 threonylcarbamoyladenosine biosynthesis protein TsaD</fullName>
    </alternativeName>
    <alternativeName>
        <fullName evidence="8">tRNA threonylcarbamoyladenosine biosynthesis protein TsaD</fullName>
    </alternativeName>
</protein>
<organism evidence="10 11">
    <name type="scientific">candidate division WOR-1 bacterium DG_54_3</name>
    <dbReference type="NCBI Taxonomy" id="1703775"/>
    <lineage>
        <taxon>Bacteria</taxon>
        <taxon>Bacillati</taxon>
        <taxon>Saganbacteria</taxon>
    </lineage>
</organism>
<dbReference type="EMBL" id="LIZX01000046">
    <property type="protein sequence ID" value="KPJ68646.1"/>
    <property type="molecule type" value="Genomic_DNA"/>
</dbReference>
<evidence type="ECO:0000256" key="5">
    <source>
        <dbReference type="ARBA" id="ARBA00023004"/>
    </source>
</evidence>
<evidence type="ECO:0000256" key="7">
    <source>
        <dbReference type="ARBA" id="ARBA00048117"/>
    </source>
</evidence>
<evidence type="ECO:0000256" key="8">
    <source>
        <dbReference type="HAMAP-Rule" id="MF_01445"/>
    </source>
</evidence>
<comment type="caution">
    <text evidence="10">The sequence shown here is derived from an EMBL/GenBank/DDBJ whole genome shotgun (WGS) entry which is preliminary data.</text>
</comment>
<evidence type="ECO:0000256" key="1">
    <source>
        <dbReference type="ARBA" id="ARBA00022490"/>
    </source>
</evidence>
<feature type="binding site" evidence="8">
    <location>
        <position position="192"/>
    </location>
    <ligand>
        <name>substrate</name>
    </ligand>
</feature>
<feature type="binding site" evidence="8">
    <location>
        <position position="196"/>
    </location>
    <ligand>
        <name>substrate</name>
    </ligand>
</feature>
<dbReference type="GO" id="GO:0005737">
    <property type="term" value="C:cytoplasm"/>
    <property type="evidence" value="ECO:0007669"/>
    <property type="project" value="UniProtKB-SubCell"/>
</dbReference>
<dbReference type="PATRIC" id="fig|1703775.3.peg.2250"/>
<dbReference type="Proteomes" id="UP000051861">
    <property type="component" value="Unassembled WGS sequence"/>
</dbReference>
<dbReference type="NCBIfam" id="TIGR03723">
    <property type="entry name" value="T6A_TsaD_YgjD"/>
    <property type="match status" value="1"/>
</dbReference>
<feature type="binding site" evidence="8">
    <location>
        <position position="309"/>
    </location>
    <ligand>
        <name>Fe cation</name>
        <dbReference type="ChEBI" id="CHEBI:24875"/>
    </ligand>
</feature>
<keyword evidence="5 8" id="KW-0408">Iron</keyword>
<feature type="binding site" evidence="8">
    <location>
        <position position="119"/>
    </location>
    <ligand>
        <name>Fe cation</name>
        <dbReference type="ChEBI" id="CHEBI:24875"/>
    </ligand>
</feature>
<dbReference type="AlphaFoldDB" id="A0A0S7Y1S4"/>
<feature type="binding site" evidence="8">
    <location>
        <position position="123"/>
    </location>
    <ligand>
        <name>Fe cation</name>
        <dbReference type="ChEBI" id="CHEBI:24875"/>
    </ligand>
</feature>
<evidence type="ECO:0000256" key="6">
    <source>
        <dbReference type="ARBA" id="ARBA00023315"/>
    </source>
</evidence>
<dbReference type="PANTHER" id="PTHR11735">
    <property type="entry name" value="TRNA N6-ADENOSINE THREONYLCARBAMOYLTRANSFERASE"/>
    <property type="match status" value="1"/>
</dbReference>
<dbReference type="Pfam" id="PF00814">
    <property type="entry name" value="TsaD"/>
    <property type="match status" value="1"/>
</dbReference>
<dbReference type="GO" id="GO:0002949">
    <property type="term" value="P:tRNA threonylcarbamoyladenosine modification"/>
    <property type="evidence" value="ECO:0007669"/>
    <property type="project" value="UniProtKB-UniRule"/>
</dbReference>
<keyword evidence="4 8" id="KW-0479">Metal-binding</keyword>
<dbReference type="NCBIfam" id="TIGR00329">
    <property type="entry name" value="gcp_kae1"/>
    <property type="match status" value="1"/>
</dbReference>
<dbReference type="InterPro" id="IPR017860">
    <property type="entry name" value="Peptidase_M22_CS"/>
</dbReference>
<comment type="function">
    <text evidence="8">Required for the formation of a threonylcarbamoyl group on adenosine at position 37 (t(6)A37) in tRNAs that read codons beginning with adenine. Is involved in the transfer of the threonylcarbamoyl moiety of threonylcarbamoyl-AMP (TC-AMP) to the N6 group of A37, together with TsaE and TsaB. TsaD likely plays a direct catalytic role in this reaction.</text>
</comment>
<keyword evidence="2 8" id="KW-0808">Transferase</keyword>
<dbReference type="GO" id="GO:0061711">
    <property type="term" value="F:tRNA N(6)-L-threonylcarbamoyladenine synthase activity"/>
    <property type="evidence" value="ECO:0007669"/>
    <property type="project" value="UniProtKB-EC"/>
</dbReference>
<dbReference type="Gene3D" id="3.30.420.40">
    <property type="match status" value="2"/>
</dbReference>
<feature type="domain" description="Gcp-like" evidence="9">
    <location>
        <begin position="31"/>
        <end position="315"/>
    </location>
</feature>
<evidence type="ECO:0000259" key="9">
    <source>
        <dbReference type="Pfam" id="PF00814"/>
    </source>
</evidence>
<gene>
    <name evidence="8" type="primary">tsaD</name>
    <name evidence="10" type="ORF">AMJ44_05935</name>
</gene>
<keyword evidence="3 8" id="KW-0819">tRNA processing</keyword>
<dbReference type="FunFam" id="3.30.420.40:FF:000012">
    <property type="entry name" value="tRNA N6-adenosine threonylcarbamoyltransferase"/>
    <property type="match status" value="1"/>
</dbReference>
<dbReference type="EC" id="2.3.1.234" evidence="8"/>
<evidence type="ECO:0000256" key="4">
    <source>
        <dbReference type="ARBA" id="ARBA00022723"/>
    </source>
</evidence>
<dbReference type="InterPro" id="IPR017861">
    <property type="entry name" value="KAE1/TsaD"/>
</dbReference>
<feature type="binding site" evidence="8">
    <location>
        <position position="281"/>
    </location>
    <ligand>
        <name>substrate</name>
    </ligand>
</feature>
<dbReference type="FunFam" id="3.30.420.40:FF:000040">
    <property type="entry name" value="tRNA N6-adenosine threonylcarbamoyltransferase"/>
    <property type="match status" value="1"/>
</dbReference>